<sequence length="75" mass="7845">RIDAPGAGIVAPGAGKFEKVRKWPRIVAPGAGEAAPGADEIALWNTIEALFSITIEDLLLISLGIIMKLGLKPIL</sequence>
<feature type="non-terminal residue" evidence="1">
    <location>
        <position position="1"/>
    </location>
</feature>
<dbReference type="Proteomes" id="UP000265520">
    <property type="component" value="Unassembled WGS sequence"/>
</dbReference>
<feature type="non-terminal residue" evidence="1">
    <location>
        <position position="75"/>
    </location>
</feature>
<accession>A0A392S6B4</accession>
<reference evidence="1 2" key="1">
    <citation type="journal article" date="2018" name="Front. Plant Sci.">
        <title>Red Clover (Trifolium pratense) and Zigzag Clover (T. medium) - A Picture of Genomic Similarities and Differences.</title>
        <authorList>
            <person name="Dluhosova J."/>
            <person name="Istvanek J."/>
            <person name="Nedelnik J."/>
            <person name="Repkova J."/>
        </authorList>
    </citation>
    <scope>NUCLEOTIDE SEQUENCE [LARGE SCALE GENOMIC DNA]</scope>
    <source>
        <strain evidence="2">cv. 10/8</strain>
        <tissue evidence="1">Leaf</tissue>
    </source>
</reference>
<protein>
    <submittedName>
        <fullName evidence="1">Uncharacterized protein</fullName>
    </submittedName>
</protein>
<comment type="caution">
    <text evidence="1">The sequence shown here is derived from an EMBL/GenBank/DDBJ whole genome shotgun (WGS) entry which is preliminary data.</text>
</comment>
<organism evidence="1 2">
    <name type="scientific">Trifolium medium</name>
    <dbReference type="NCBI Taxonomy" id="97028"/>
    <lineage>
        <taxon>Eukaryota</taxon>
        <taxon>Viridiplantae</taxon>
        <taxon>Streptophyta</taxon>
        <taxon>Embryophyta</taxon>
        <taxon>Tracheophyta</taxon>
        <taxon>Spermatophyta</taxon>
        <taxon>Magnoliopsida</taxon>
        <taxon>eudicotyledons</taxon>
        <taxon>Gunneridae</taxon>
        <taxon>Pentapetalae</taxon>
        <taxon>rosids</taxon>
        <taxon>fabids</taxon>
        <taxon>Fabales</taxon>
        <taxon>Fabaceae</taxon>
        <taxon>Papilionoideae</taxon>
        <taxon>50 kb inversion clade</taxon>
        <taxon>NPAAA clade</taxon>
        <taxon>Hologalegina</taxon>
        <taxon>IRL clade</taxon>
        <taxon>Trifolieae</taxon>
        <taxon>Trifolium</taxon>
    </lineage>
</organism>
<proteinExistence type="predicted"/>
<dbReference type="EMBL" id="LXQA010317285">
    <property type="protein sequence ID" value="MCI43426.1"/>
    <property type="molecule type" value="Genomic_DNA"/>
</dbReference>
<dbReference type="AlphaFoldDB" id="A0A392S6B4"/>
<keyword evidence="2" id="KW-1185">Reference proteome</keyword>
<name>A0A392S6B4_9FABA</name>
<evidence type="ECO:0000313" key="2">
    <source>
        <dbReference type="Proteomes" id="UP000265520"/>
    </source>
</evidence>
<evidence type="ECO:0000313" key="1">
    <source>
        <dbReference type="EMBL" id="MCI43426.1"/>
    </source>
</evidence>